<accession>A0A1Y1VKP2</accession>
<evidence type="ECO:0000313" key="2">
    <source>
        <dbReference type="EMBL" id="ORX57938.1"/>
    </source>
</evidence>
<organism evidence="2 3">
    <name type="scientific">Piromyces finnis</name>
    <dbReference type="NCBI Taxonomy" id="1754191"/>
    <lineage>
        <taxon>Eukaryota</taxon>
        <taxon>Fungi</taxon>
        <taxon>Fungi incertae sedis</taxon>
        <taxon>Chytridiomycota</taxon>
        <taxon>Chytridiomycota incertae sedis</taxon>
        <taxon>Neocallimastigomycetes</taxon>
        <taxon>Neocallimastigales</taxon>
        <taxon>Neocallimastigaceae</taxon>
        <taxon>Piromyces</taxon>
    </lineage>
</organism>
<feature type="chain" id="PRO_5012305052" evidence="1">
    <location>
        <begin position="21"/>
        <end position="265"/>
    </location>
</feature>
<keyword evidence="1" id="KW-0732">Signal</keyword>
<name>A0A1Y1VKP2_9FUNG</name>
<feature type="signal peptide" evidence="1">
    <location>
        <begin position="1"/>
        <end position="20"/>
    </location>
</feature>
<reference evidence="2 3" key="1">
    <citation type="submission" date="2016-08" db="EMBL/GenBank/DDBJ databases">
        <title>Genomes of anaerobic fungi encode conserved fungal cellulosomes for biomass hydrolysis.</title>
        <authorList>
            <consortium name="DOE Joint Genome Institute"/>
            <person name="Haitjema C.H."/>
            <person name="Gilmore S.P."/>
            <person name="Henske J.K."/>
            <person name="Solomon K.V."/>
            <person name="De Groot R."/>
            <person name="Kuo A."/>
            <person name="Mondo S.J."/>
            <person name="Salamov A.A."/>
            <person name="Labutti K."/>
            <person name="Zhao Z."/>
            <person name="Chiniquy J."/>
            <person name="Barry K."/>
            <person name="Brewer H.M."/>
            <person name="Purvine S.O."/>
            <person name="Wright A.T."/>
            <person name="Boxma B."/>
            <person name="Van Alen T."/>
            <person name="Hackstein J.H."/>
            <person name="Baker S.E."/>
            <person name="Grigoriev I.V."/>
            <person name="O'Malley M.A."/>
        </authorList>
    </citation>
    <scope>NUCLEOTIDE SEQUENCE [LARGE SCALE GENOMIC DNA]</scope>
    <source>
        <strain evidence="3">finn</strain>
    </source>
</reference>
<proteinExistence type="predicted"/>
<dbReference type="AlphaFoldDB" id="A0A1Y1VKP2"/>
<keyword evidence="3" id="KW-1185">Reference proteome</keyword>
<gene>
    <name evidence="2" type="ORF">BCR36DRAFT_580491</name>
</gene>
<comment type="caution">
    <text evidence="2">The sequence shown here is derived from an EMBL/GenBank/DDBJ whole genome shotgun (WGS) entry which is preliminary data.</text>
</comment>
<reference evidence="2 3" key="2">
    <citation type="submission" date="2016-08" db="EMBL/GenBank/DDBJ databases">
        <title>Pervasive Adenine N6-methylation of Active Genes in Fungi.</title>
        <authorList>
            <consortium name="DOE Joint Genome Institute"/>
            <person name="Mondo S.J."/>
            <person name="Dannebaum R.O."/>
            <person name="Kuo R.C."/>
            <person name="Labutti K."/>
            <person name="Haridas S."/>
            <person name="Kuo A."/>
            <person name="Salamov A."/>
            <person name="Ahrendt S.R."/>
            <person name="Lipzen A."/>
            <person name="Sullivan W."/>
            <person name="Andreopoulos W.B."/>
            <person name="Clum A."/>
            <person name="Lindquist E."/>
            <person name="Daum C."/>
            <person name="Ramamoorthy G.K."/>
            <person name="Gryganskyi A."/>
            <person name="Culley D."/>
            <person name="Magnuson J.K."/>
            <person name="James T.Y."/>
            <person name="O'Malley M.A."/>
            <person name="Stajich J.E."/>
            <person name="Spatafora J.W."/>
            <person name="Visel A."/>
            <person name="Grigoriev I.V."/>
        </authorList>
    </citation>
    <scope>NUCLEOTIDE SEQUENCE [LARGE SCALE GENOMIC DNA]</scope>
    <source>
        <strain evidence="3">finn</strain>
    </source>
</reference>
<sequence>MKIGFITSVLTLFTTSSVFAEISFIDYHKKNYGNDIDNNVLIKCSNIIEEYQNECIGSEIDSFSKNKIDGLCDRYNSEKCQYLFEDIDDTLKECKKLPENEYNNIIEYFNETSVFNELYCTKNESNENCPIIDLDMFTGTTLTGYILNGVMLNSTFPSEENYKNVINNTCRSKKCNDALYKFVYFFGDENQNSETITRKNTEENSNKFLEFRKSVIAILKSDNCTALGNESQEHIANGVTKTQISVGFIVATLSLFLVLLNDNTL</sequence>
<dbReference type="Proteomes" id="UP000193719">
    <property type="component" value="Unassembled WGS sequence"/>
</dbReference>
<evidence type="ECO:0000256" key="1">
    <source>
        <dbReference type="SAM" id="SignalP"/>
    </source>
</evidence>
<protein>
    <submittedName>
        <fullName evidence="2">Uncharacterized protein</fullName>
    </submittedName>
</protein>
<dbReference type="EMBL" id="MCFH01000005">
    <property type="protein sequence ID" value="ORX57938.1"/>
    <property type="molecule type" value="Genomic_DNA"/>
</dbReference>
<evidence type="ECO:0000313" key="3">
    <source>
        <dbReference type="Proteomes" id="UP000193719"/>
    </source>
</evidence>
<dbReference type="OrthoDB" id="2130401at2759"/>